<dbReference type="PANTHER" id="PTHR30629:SF2">
    <property type="entry name" value="PROPHAGE INTEGRASE INTS-RELATED"/>
    <property type="match status" value="1"/>
</dbReference>
<dbReference type="InterPro" id="IPR025166">
    <property type="entry name" value="Integrase_DNA_bind_dom"/>
</dbReference>
<evidence type="ECO:0000256" key="1">
    <source>
        <dbReference type="ARBA" id="ARBA00008857"/>
    </source>
</evidence>
<dbReference type="PANTHER" id="PTHR30629">
    <property type="entry name" value="PROPHAGE INTEGRASE"/>
    <property type="match status" value="1"/>
</dbReference>
<gene>
    <name evidence="6" type="ORF">BCS90_09535</name>
</gene>
<reference evidence="6" key="1">
    <citation type="submission" date="2016-07" db="EMBL/GenBank/DDBJ databases">
        <authorList>
            <person name="Kauffman K."/>
            <person name="Arevalo P."/>
            <person name="Polz M.F."/>
        </authorList>
    </citation>
    <scope>NUCLEOTIDE SEQUENCE</scope>
    <source>
        <strain evidence="6">10N.222.46.E12</strain>
    </source>
</reference>
<dbReference type="Pfam" id="PF22022">
    <property type="entry name" value="Phage_int_M"/>
    <property type="match status" value="1"/>
</dbReference>
<evidence type="ECO:0000313" key="6">
    <source>
        <dbReference type="EMBL" id="PMP32967.1"/>
    </source>
</evidence>
<dbReference type="GO" id="GO:0006310">
    <property type="term" value="P:DNA recombination"/>
    <property type="evidence" value="ECO:0007669"/>
    <property type="project" value="UniProtKB-KW"/>
</dbReference>
<dbReference type="InterPro" id="IPR010998">
    <property type="entry name" value="Integrase_recombinase_N"/>
</dbReference>
<dbReference type="Gene3D" id="3.30.160.390">
    <property type="entry name" value="Integrase, DNA-binding domain"/>
    <property type="match status" value="1"/>
</dbReference>
<dbReference type="PROSITE" id="PS51898">
    <property type="entry name" value="TYR_RECOMBINASE"/>
    <property type="match status" value="1"/>
</dbReference>
<dbReference type="RefSeq" id="WP_136979952.1">
    <property type="nucleotide sequence ID" value="NZ_CP170590.1"/>
</dbReference>
<dbReference type="EMBL" id="MDBS01000003">
    <property type="protein sequence ID" value="PMP32967.1"/>
    <property type="molecule type" value="Genomic_DNA"/>
</dbReference>
<evidence type="ECO:0000256" key="4">
    <source>
        <dbReference type="ARBA" id="ARBA00023172"/>
    </source>
</evidence>
<dbReference type="InterPro" id="IPR038488">
    <property type="entry name" value="Integrase_DNA-bd_sf"/>
</dbReference>
<dbReference type="InterPro" id="IPR050808">
    <property type="entry name" value="Phage_Integrase"/>
</dbReference>
<evidence type="ECO:0000256" key="2">
    <source>
        <dbReference type="ARBA" id="ARBA00022908"/>
    </source>
</evidence>
<comment type="caution">
    <text evidence="6">The sequence shown here is derived from an EMBL/GenBank/DDBJ whole genome shotgun (WGS) entry which is preliminary data.</text>
</comment>
<dbReference type="SUPFAM" id="SSF56349">
    <property type="entry name" value="DNA breaking-rejoining enzymes"/>
    <property type="match status" value="1"/>
</dbReference>
<sequence length="416" mass="48026">MKITDAFLRNTSGKPYKGAPQIAYGNGLSIRISPKGKITWTLRFNYDSAPAKMKLGEYPAMKIKEALVKRDEMKALISKGIDPRSAHIKLGSNSPTTISALIEYYIEKSLMSSNKQWQTIQNNLEASVKPHIGDYQSDDVELADYVRMFDLERERAGAKHATRLLYRMKTILNFGIRHGFLKQNQLNHLKGSDVGEISKPLKRKLTDVEIGAMWVCIDTLRHHDTMKNLLRLTMIFGSRISELRLSKKEDFDFERMVWTVPVANNKMGSKLDSKIVRPIPKMAMEIIEEQIAIAPDFEYMFPRYKVPVDLPLDQKTPYRPSLALAESMERLGYTVTRNHDMRRTARNAWEKLQFPPFVSETMLGHKVHTGVRAHYIDYDYLDEQRECYEVWCGYIKNQVSLFLKESRKVVPLRAVS</sequence>
<protein>
    <submittedName>
        <fullName evidence="6">Integrase</fullName>
    </submittedName>
</protein>
<dbReference type="GO" id="GO:0003677">
    <property type="term" value="F:DNA binding"/>
    <property type="evidence" value="ECO:0007669"/>
    <property type="project" value="UniProtKB-KW"/>
</dbReference>
<reference evidence="6" key="2">
    <citation type="journal article" date="2018" name="Nature">
        <title>A major lineage of non-tailed dsDNA viruses as unrecognized killers of marine bacteria.</title>
        <authorList>
            <person name="Kauffman K.M."/>
            <person name="Hussain F.A."/>
            <person name="Yang J."/>
            <person name="Arevalo P."/>
            <person name="Brown J.M."/>
            <person name="Chang W.K."/>
            <person name="VanInsberghe D."/>
            <person name="Elsherbini J."/>
            <person name="Sharma R.S."/>
            <person name="Cutler M.B."/>
            <person name="Kelly L."/>
            <person name="Polz M.F."/>
        </authorList>
    </citation>
    <scope>NUCLEOTIDE SEQUENCE</scope>
    <source>
        <strain evidence="6">10N.222.46.E12</strain>
    </source>
</reference>
<dbReference type="InterPro" id="IPR011010">
    <property type="entry name" value="DNA_brk_join_enz"/>
</dbReference>
<dbReference type="Pfam" id="PF00589">
    <property type="entry name" value="Phage_integrase"/>
    <property type="match status" value="1"/>
</dbReference>
<dbReference type="InterPro" id="IPR002104">
    <property type="entry name" value="Integrase_catalytic"/>
</dbReference>
<feature type="domain" description="Tyr recombinase" evidence="5">
    <location>
        <begin position="200"/>
        <end position="389"/>
    </location>
</feature>
<dbReference type="Gene3D" id="1.10.443.10">
    <property type="entry name" value="Intergrase catalytic core"/>
    <property type="match status" value="1"/>
</dbReference>
<accession>A0A7Z1S4R9</accession>
<dbReference type="AlphaFoldDB" id="A0A7Z1S4R9"/>
<dbReference type="InterPro" id="IPR013762">
    <property type="entry name" value="Integrase-like_cat_sf"/>
</dbReference>
<dbReference type="InterPro" id="IPR053876">
    <property type="entry name" value="Phage_int_M"/>
</dbReference>
<keyword evidence="2" id="KW-0229">DNA integration</keyword>
<evidence type="ECO:0000259" key="5">
    <source>
        <dbReference type="PROSITE" id="PS51898"/>
    </source>
</evidence>
<comment type="similarity">
    <text evidence="1">Belongs to the 'phage' integrase family.</text>
</comment>
<dbReference type="Pfam" id="PF13356">
    <property type="entry name" value="Arm-DNA-bind_3"/>
    <property type="match status" value="1"/>
</dbReference>
<dbReference type="CDD" id="cd00801">
    <property type="entry name" value="INT_P4_C"/>
    <property type="match status" value="1"/>
</dbReference>
<proteinExistence type="inferred from homology"/>
<organism evidence="6">
    <name type="scientific">Vibrio cyclitrophicus</name>
    <dbReference type="NCBI Taxonomy" id="47951"/>
    <lineage>
        <taxon>Bacteria</taxon>
        <taxon>Pseudomonadati</taxon>
        <taxon>Pseudomonadota</taxon>
        <taxon>Gammaproteobacteria</taxon>
        <taxon>Vibrionales</taxon>
        <taxon>Vibrionaceae</taxon>
        <taxon>Vibrio</taxon>
    </lineage>
</organism>
<evidence type="ECO:0000256" key="3">
    <source>
        <dbReference type="ARBA" id="ARBA00023125"/>
    </source>
</evidence>
<name>A0A7Z1S4R9_9VIBR</name>
<keyword evidence="4" id="KW-0233">DNA recombination</keyword>
<dbReference type="Gene3D" id="1.10.150.130">
    <property type="match status" value="1"/>
</dbReference>
<dbReference type="GO" id="GO:0015074">
    <property type="term" value="P:DNA integration"/>
    <property type="evidence" value="ECO:0007669"/>
    <property type="project" value="UniProtKB-KW"/>
</dbReference>
<keyword evidence="3" id="KW-0238">DNA-binding</keyword>